<accession>A0A0D2Q6J0</accession>
<evidence type="ECO:0000313" key="3">
    <source>
        <dbReference type="Proteomes" id="UP000054270"/>
    </source>
</evidence>
<dbReference type="STRING" id="945553.A0A0D2Q6J0"/>
<organism evidence="2 3">
    <name type="scientific">Hypholoma sublateritium (strain FD-334 SS-4)</name>
    <dbReference type="NCBI Taxonomy" id="945553"/>
    <lineage>
        <taxon>Eukaryota</taxon>
        <taxon>Fungi</taxon>
        <taxon>Dikarya</taxon>
        <taxon>Basidiomycota</taxon>
        <taxon>Agaricomycotina</taxon>
        <taxon>Agaricomycetes</taxon>
        <taxon>Agaricomycetidae</taxon>
        <taxon>Agaricales</taxon>
        <taxon>Agaricineae</taxon>
        <taxon>Strophariaceae</taxon>
        <taxon>Hypholoma</taxon>
    </lineage>
</organism>
<sequence>GYDKLVQFCRVSAADYDVSLAWMDTICIDKQSTSELDESIRSMYRWYAGSSICIIFLANTTSLVDLPHDRWFTRGWTLQELLAPPRFKFYAKSWTTLTPIDILNDKPSRSMWNVNPSHIHNILAEVTGISFTEMQHFIPGAQSGDFSRRMTWAAKRTTTRGEDRAYSLMGIFSVTFPIAYGEGVERAFFRLIEQILHSHRNVLDILNWAG</sequence>
<dbReference type="InterPro" id="IPR010730">
    <property type="entry name" value="HET"/>
</dbReference>
<dbReference type="OMA" id="EMTIFSH"/>
<protein>
    <recommendedName>
        <fullName evidence="1">Heterokaryon incompatibility domain-containing protein</fullName>
    </recommendedName>
</protein>
<keyword evidence="3" id="KW-1185">Reference proteome</keyword>
<feature type="non-terminal residue" evidence="2">
    <location>
        <position position="1"/>
    </location>
</feature>
<reference evidence="3" key="1">
    <citation type="submission" date="2014-04" db="EMBL/GenBank/DDBJ databases">
        <title>Evolutionary Origins and Diversification of the Mycorrhizal Mutualists.</title>
        <authorList>
            <consortium name="DOE Joint Genome Institute"/>
            <consortium name="Mycorrhizal Genomics Consortium"/>
            <person name="Kohler A."/>
            <person name="Kuo A."/>
            <person name="Nagy L.G."/>
            <person name="Floudas D."/>
            <person name="Copeland A."/>
            <person name="Barry K.W."/>
            <person name="Cichocki N."/>
            <person name="Veneault-Fourrey C."/>
            <person name="LaButti K."/>
            <person name="Lindquist E.A."/>
            <person name="Lipzen A."/>
            <person name="Lundell T."/>
            <person name="Morin E."/>
            <person name="Murat C."/>
            <person name="Riley R."/>
            <person name="Ohm R."/>
            <person name="Sun H."/>
            <person name="Tunlid A."/>
            <person name="Henrissat B."/>
            <person name="Grigoriev I.V."/>
            <person name="Hibbett D.S."/>
            <person name="Martin F."/>
        </authorList>
    </citation>
    <scope>NUCLEOTIDE SEQUENCE [LARGE SCALE GENOMIC DNA]</scope>
    <source>
        <strain evidence="3">FD-334 SS-4</strain>
    </source>
</reference>
<feature type="domain" description="Heterokaryon incompatibility" evidence="1">
    <location>
        <begin position="16"/>
        <end position="61"/>
    </location>
</feature>
<dbReference type="PANTHER" id="PTHR10622">
    <property type="entry name" value="HET DOMAIN-CONTAINING PROTEIN"/>
    <property type="match status" value="1"/>
</dbReference>
<dbReference type="AlphaFoldDB" id="A0A0D2Q6J0"/>
<dbReference type="PANTHER" id="PTHR10622:SF10">
    <property type="entry name" value="HET DOMAIN-CONTAINING PROTEIN"/>
    <property type="match status" value="1"/>
</dbReference>
<gene>
    <name evidence="2" type="ORF">HYPSUDRAFT_105246</name>
</gene>
<evidence type="ECO:0000313" key="2">
    <source>
        <dbReference type="EMBL" id="KJA27285.1"/>
    </source>
</evidence>
<proteinExistence type="predicted"/>
<dbReference type="EMBL" id="KN817524">
    <property type="protein sequence ID" value="KJA27285.1"/>
    <property type="molecule type" value="Genomic_DNA"/>
</dbReference>
<evidence type="ECO:0000259" key="1">
    <source>
        <dbReference type="Pfam" id="PF06985"/>
    </source>
</evidence>
<name>A0A0D2Q6J0_HYPSF</name>
<dbReference type="Pfam" id="PF06985">
    <property type="entry name" value="HET"/>
    <property type="match status" value="1"/>
</dbReference>
<feature type="non-terminal residue" evidence="2">
    <location>
        <position position="210"/>
    </location>
</feature>
<dbReference type="OrthoDB" id="2654851at2759"/>
<dbReference type="Proteomes" id="UP000054270">
    <property type="component" value="Unassembled WGS sequence"/>
</dbReference>